<gene>
    <name evidence="3" type="ORF">HELGO_WM63352</name>
</gene>
<dbReference type="EMBL" id="CACVAS010000155">
    <property type="protein sequence ID" value="CAA6827621.1"/>
    <property type="molecule type" value="Genomic_DNA"/>
</dbReference>
<reference evidence="3" key="1">
    <citation type="submission" date="2020-01" db="EMBL/GenBank/DDBJ databases">
        <authorList>
            <person name="Meier V. D."/>
            <person name="Meier V D."/>
        </authorList>
    </citation>
    <scope>NUCLEOTIDE SEQUENCE</scope>
    <source>
        <strain evidence="3">HLG_WM_MAG_01</strain>
    </source>
</reference>
<feature type="coiled-coil region" evidence="1">
    <location>
        <begin position="96"/>
        <end position="123"/>
    </location>
</feature>
<accession>A0A6S6UBB6</accession>
<evidence type="ECO:0000313" key="3">
    <source>
        <dbReference type="EMBL" id="CAA6827621.1"/>
    </source>
</evidence>
<protein>
    <submittedName>
        <fullName evidence="3">Uncharacterized protein</fullName>
    </submittedName>
</protein>
<organism evidence="3">
    <name type="scientific">uncultured Sulfurovum sp</name>
    <dbReference type="NCBI Taxonomy" id="269237"/>
    <lineage>
        <taxon>Bacteria</taxon>
        <taxon>Pseudomonadati</taxon>
        <taxon>Campylobacterota</taxon>
        <taxon>Epsilonproteobacteria</taxon>
        <taxon>Campylobacterales</taxon>
        <taxon>Sulfurovaceae</taxon>
        <taxon>Sulfurovum</taxon>
        <taxon>environmental samples</taxon>
    </lineage>
</organism>
<proteinExistence type="predicted"/>
<keyword evidence="2" id="KW-0472">Membrane</keyword>
<name>A0A6S6UBB6_9BACT</name>
<feature type="transmembrane region" description="Helical" evidence="2">
    <location>
        <begin position="70"/>
        <end position="91"/>
    </location>
</feature>
<keyword evidence="2" id="KW-1133">Transmembrane helix</keyword>
<dbReference type="AlphaFoldDB" id="A0A6S6UBB6"/>
<evidence type="ECO:0000256" key="1">
    <source>
        <dbReference type="SAM" id="Coils"/>
    </source>
</evidence>
<evidence type="ECO:0000256" key="2">
    <source>
        <dbReference type="SAM" id="Phobius"/>
    </source>
</evidence>
<feature type="non-terminal residue" evidence="3">
    <location>
        <position position="1"/>
    </location>
</feature>
<sequence length="209" mass="23800">EIALLEVRNLIKSQSLLKDEARELFSKKQLDFVSPFLSRLKLSPEETKLIEESRAEVVRVEKEAVRKKRVIQISISIFIFILLILLGFSWIQMINAEKATGNAEKATEKAEKATEKAEKAKKEAIYSLNEAIFKDINKLRLDLEIYRKINYDNGIKKKTDAMNKKIGDLEPISIDTIKMDDLISKLGADSLFEAAIDTLDAKLKNESIN</sequence>
<keyword evidence="2" id="KW-0812">Transmembrane</keyword>
<keyword evidence="1" id="KW-0175">Coiled coil</keyword>